<dbReference type="Gene3D" id="1.20.120.450">
    <property type="entry name" value="dinb family like domain"/>
    <property type="match status" value="1"/>
</dbReference>
<dbReference type="InterPro" id="IPR034660">
    <property type="entry name" value="DinB/YfiT-like"/>
</dbReference>
<keyword evidence="3" id="KW-1185">Reference proteome</keyword>
<reference evidence="2 3" key="1">
    <citation type="journal article" date="2019" name="Int. J. Syst. Evol. Microbiol.">
        <title>The Global Catalogue of Microorganisms (GCM) 10K type strain sequencing project: providing services to taxonomists for standard genome sequencing and annotation.</title>
        <authorList>
            <consortium name="The Broad Institute Genomics Platform"/>
            <consortium name="The Broad Institute Genome Sequencing Center for Infectious Disease"/>
            <person name="Wu L."/>
            <person name="Ma J."/>
        </authorList>
    </citation>
    <scope>NUCLEOTIDE SEQUENCE [LARGE SCALE GENOMIC DNA]</scope>
    <source>
        <strain evidence="2 3">JCM 11444</strain>
    </source>
</reference>
<proteinExistence type="predicted"/>
<accession>A0ABN1RDU7</accession>
<feature type="region of interest" description="Disordered" evidence="1">
    <location>
        <begin position="33"/>
        <end position="57"/>
    </location>
</feature>
<dbReference type="EMBL" id="BAAAID010000091">
    <property type="protein sequence ID" value="GAA0955472.1"/>
    <property type="molecule type" value="Genomic_DNA"/>
</dbReference>
<evidence type="ECO:0000256" key="1">
    <source>
        <dbReference type="SAM" id="MobiDB-lite"/>
    </source>
</evidence>
<protein>
    <submittedName>
        <fullName evidence="2">Uncharacterized protein</fullName>
    </submittedName>
</protein>
<feature type="compositionally biased region" description="Low complexity" evidence="1">
    <location>
        <begin position="41"/>
        <end position="57"/>
    </location>
</feature>
<comment type="caution">
    <text evidence="2">The sequence shown here is derived from an EMBL/GenBank/DDBJ whole genome shotgun (WGS) entry which is preliminary data.</text>
</comment>
<gene>
    <name evidence="2" type="ORF">GCM10009575_084170</name>
</gene>
<name>A0ABN1RDU7_9ACTN</name>
<dbReference type="Proteomes" id="UP001500418">
    <property type="component" value="Unassembled WGS sequence"/>
</dbReference>
<evidence type="ECO:0000313" key="2">
    <source>
        <dbReference type="EMBL" id="GAA0955472.1"/>
    </source>
</evidence>
<evidence type="ECO:0000313" key="3">
    <source>
        <dbReference type="Proteomes" id="UP001500418"/>
    </source>
</evidence>
<sequence length="57" mass="5904">MPVIVNPEACQSECGALLAYLDAQRGGIRRSVHGLTEEQARSVPRAAPAPGAGRSST</sequence>
<dbReference type="SUPFAM" id="SSF109854">
    <property type="entry name" value="DinB/YfiT-like putative metalloenzymes"/>
    <property type="match status" value="1"/>
</dbReference>
<organism evidence="2 3">
    <name type="scientific">Streptomyces rhizosphaericus</name>
    <dbReference type="NCBI Taxonomy" id="114699"/>
    <lineage>
        <taxon>Bacteria</taxon>
        <taxon>Bacillati</taxon>
        <taxon>Actinomycetota</taxon>
        <taxon>Actinomycetes</taxon>
        <taxon>Kitasatosporales</taxon>
        <taxon>Streptomycetaceae</taxon>
        <taxon>Streptomyces</taxon>
        <taxon>Streptomyces violaceusniger group</taxon>
    </lineage>
</organism>